<evidence type="ECO:0000313" key="9">
    <source>
        <dbReference type="Proteomes" id="UP000192578"/>
    </source>
</evidence>
<evidence type="ECO:0000259" key="7">
    <source>
        <dbReference type="PROSITE" id="PS50801"/>
    </source>
</evidence>
<feature type="domain" description="STAS" evidence="7">
    <location>
        <begin position="619"/>
        <end position="790"/>
    </location>
</feature>
<organism evidence="8 9">
    <name type="scientific">Hypsibius exemplaris</name>
    <name type="common">Freshwater tardigrade</name>
    <dbReference type="NCBI Taxonomy" id="2072580"/>
    <lineage>
        <taxon>Eukaryota</taxon>
        <taxon>Metazoa</taxon>
        <taxon>Ecdysozoa</taxon>
        <taxon>Tardigrada</taxon>
        <taxon>Eutardigrada</taxon>
        <taxon>Parachela</taxon>
        <taxon>Hypsibioidea</taxon>
        <taxon>Hypsibiidae</taxon>
        <taxon>Hypsibius</taxon>
    </lineage>
</organism>
<name>A0A1W0X330_HYPEX</name>
<keyword evidence="2 6" id="KW-0812">Transmembrane</keyword>
<protein>
    <submittedName>
        <fullName evidence="8">Sulfate transporter</fullName>
    </submittedName>
</protein>
<accession>A0A1W0X330</accession>
<dbReference type="InterPro" id="IPR036513">
    <property type="entry name" value="STAS_dom_sf"/>
</dbReference>
<feature type="transmembrane region" description="Helical" evidence="6">
    <location>
        <begin position="425"/>
        <end position="444"/>
    </location>
</feature>
<proteinExistence type="predicted"/>
<feature type="transmembrane region" description="Helical" evidence="6">
    <location>
        <begin position="198"/>
        <end position="216"/>
    </location>
</feature>
<evidence type="ECO:0000256" key="6">
    <source>
        <dbReference type="SAM" id="Phobius"/>
    </source>
</evidence>
<evidence type="ECO:0000256" key="5">
    <source>
        <dbReference type="SAM" id="MobiDB-lite"/>
    </source>
</evidence>
<feature type="transmembrane region" description="Helical" evidence="6">
    <location>
        <begin position="151"/>
        <end position="178"/>
    </location>
</feature>
<sequence>MHIYTTSPPVVCQVPANKLLQLELISCSGRPEIQILFSPLREWISLGLGPMEKKLIQVFDALQSFNEFTATQTFTCRSRSSKTIHRDRFYAPVKHPDDAKRDANGALENFKLKLGHSKFCRQSAFQNVATIFPILEWIMKYDLRKNLLKDFIAGLTVGTIAVPQALGYAVVAGVTPIFGLYTCFIPPLIYSLMGTSRHVSVGVFALVCLMTGEVLTDAIERQDVRMGLFNQTLLLMEPGGAGLDGLSPPPVMLSGSQIVSTLAFAIGLWQVVMGILGLGFVTVYLSDRVVQGFACGAAFHIFNTQLKWIFGLSYRKRRGLFCLPLSVYDFVVALPSTHLPTFLVSLVCLTALITARFLNGNAKVMKVIRFPIPMELLVIVFGSVASYFMNLRAVYAIDIIRSVPLGFPSPQLPAFHLLPELFHDSFIIAVIAFSVAISAGRVFAQKHHYSIDSNQELRALGVVNLVGGFFQCLPSAVALARSVVQESAGGVTQVVSIVSASLIFLVITVLGPLLEPVPKACLGCIVVIALIPMILKIMEVGNLWKVSRLEAVIFLIPCLAIILLDVEIGLALGIAFSLLIGVVWRTQERADIVQVLGRTEHSGNENDSHPIITNFPSSNVIVIRIATPLHFANAELCLNKARKLIGRSLRSNSYAPSAATRIHLPDVEGDDSKHSLIGSPLPDPVTDKNGAVKADTSSRKSDGRELIQVTQTLSSIRLVVLDLSAVSFIDMTGVQLLKKFRQDCRSIHACELVLAGCLDPVKEMLIAGGKFGDIPPNFFFDTVSNAVDALMPQKFEALSDQVGSGI</sequence>
<dbReference type="InterPro" id="IPR001902">
    <property type="entry name" value="SLC26A/SulP_fam"/>
</dbReference>
<dbReference type="InterPro" id="IPR002645">
    <property type="entry name" value="STAS_dom"/>
</dbReference>
<feature type="transmembrane region" description="Helical" evidence="6">
    <location>
        <begin position="370"/>
        <end position="389"/>
    </location>
</feature>
<feature type="region of interest" description="Disordered" evidence="5">
    <location>
        <begin position="666"/>
        <end position="699"/>
    </location>
</feature>
<dbReference type="AlphaFoldDB" id="A0A1W0X330"/>
<evidence type="ECO:0000256" key="2">
    <source>
        <dbReference type="ARBA" id="ARBA00022692"/>
    </source>
</evidence>
<dbReference type="InterPro" id="IPR011547">
    <property type="entry name" value="SLC26A/SulP_dom"/>
</dbReference>
<keyword evidence="9" id="KW-1185">Reference proteome</keyword>
<gene>
    <name evidence="8" type="ORF">BV898_04096</name>
</gene>
<dbReference type="Gene3D" id="3.30.750.24">
    <property type="entry name" value="STAS domain"/>
    <property type="match status" value="1"/>
</dbReference>
<evidence type="ECO:0000256" key="1">
    <source>
        <dbReference type="ARBA" id="ARBA00004141"/>
    </source>
</evidence>
<evidence type="ECO:0000256" key="3">
    <source>
        <dbReference type="ARBA" id="ARBA00022989"/>
    </source>
</evidence>
<feature type="transmembrane region" description="Helical" evidence="6">
    <location>
        <begin position="551"/>
        <end position="584"/>
    </location>
</feature>
<evidence type="ECO:0000256" key="4">
    <source>
        <dbReference type="ARBA" id="ARBA00023136"/>
    </source>
</evidence>
<feature type="transmembrane region" description="Helical" evidence="6">
    <location>
        <begin position="262"/>
        <end position="283"/>
    </location>
</feature>
<dbReference type="EMBL" id="MTYJ01000020">
    <property type="protein sequence ID" value="OQV21883.1"/>
    <property type="molecule type" value="Genomic_DNA"/>
</dbReference>
<dbReference type="SUPFAM" id="SSF52091">
    <property type="entry name" value="SpoIIaa-like"/>
    <property type="match status" value="1"/>
</dbReference>
<dbReference type="Proteomes" id="UP000192578">
    <property type="component" value="Unassembled WGS sequence"/>
</dbReference>
<keyword evidence="4 6" id="KW-0472">Membrane</keyword>
<dbReference type="GO" id="GO:0055085">
    <property type="term" value="P:transmembrane transport"/>
    <property type="evidence" value="ECO:0007669"/>
    <property type="project" value="InterPro"/>
</dbReference>
<keyword evidence="3 6" id="KW-1133">Transmembrane helix</keyword>
<feature type="transmembrane region" description="Helical" evidence="6">
    <location>
        <begin position="491"/>
        <end position="513"/>
    </location>
</feature>
<dbReference type="Pfam" id="PF00916">
    <property type="entry name" value="Sulfate_transp"/>
    <property type="match status" value="1"/>
</dbReference>
<dbReference type="OrthoDB" id="288203at2759"/>
<feature type="transmembrane region" description="Helical" evidence="6">
    <location>
        <begin position="520"/>
        <end position="539"/>
    </location>
</feature>
<dbReference type="PANTHER" id="PTHR11814">
    <property type="entry name" value="SULFATE TRANSPORTER"/>
    <property type="match status" value="1"/>
</dbReference>
<evidence type="ECO:0000313" key="8">
    <source>
        <dbReference type="EMBL" id="OQV21883.1"/>
    </source>
</evidence>
<dbReference type="CDD" id="cd07042">
    <property type="entry name" value="STAS_SulP_like_sulfate_transporter"/>
    <property type="match status" value="1"/>
</dbReference>
<feature type="transmembrane region" description="Helical" evidence="6">
    <location>
        <begin position="456"/>
        <end position="479"/>
    </location>
</feature>
<comment type="caution">
    <text evidence="8">The sequence shown here is derived from an EMBL/GenBank/DDBJ whole genome shotgun (WGS) entry which is preliminary data.</text>
</comment>
<dbReference type="Pfam" id="PF01740">
    <property type="entry name" value="STAS"/>
    <property type="match status" value="1"/>
</dbReference>
<feature type="transmembrane region" description="Helical" evidence="6">
    <location>
        <begin position="341"/>
        <end position="358"/>
    </location>
</feature>
<dbReference type="GO" id="GO:0016020">
    <property type="term" value="C:membrane"/>
    <property type="evidence" value="ECO:0007669"/>
    <property type="project" value="UniProtKB-SubCell"/>
</dbReference>
<reference evidence="9" key="1">
    <citation type="submission" date="2017-01" db="EMBL/GenBank/DDBJ databases">
        <title>Comparative genomics of anhydrobiosis in the tardigrade Hypsibius dujardini.</title>
        <authorList>
            <person name="Yoshida Y."/>
            <person name="Koutsovoulos G."/>
            <person name="Laetsch D."/>
            <person name="Stevens L."/>
            <person name="Kumar S."/>
            <person name="Horikawa D."/>
            <person name="Ishino K."/>
            <person name="Komine S."/>
            <person name="Tomita M."/>
            <person name="Blaxter M."/>
            <person name="Arakawa K."/>
        </authorList>
    </citation>
    <scope>NUCLEOTIDE SEQUENCE [LARGE SCALE GENOMIC DNA]</scope>
    <source>
        <strain evidence="9">Z151</strain>
    </source>
</reference>
<dbReference type="NCBIfam" id="TIGR00815">
    <property type="entry name" value="sulP"/>
    <property type="match status" value="1"/>
</dbReference>
<comment type="subcellular location">
    <subcellularLocation>
        <location evidence="1">Membrane</location>
        <topology evidence="1">Multi-pass membrane protein</topology>
    </subcellularLocation>
</comment>
<dbReference type="PROSITE" id="PS50801">
    <property type="entry name" value="STAS"/>
    <property type="match status" value="1"/>
</dbReference>